<feature type="compositionally biased region" description="Low complexity" evidence="1">
    <location>
        <begin position="374"/>
        <end position="386"/>
    </location>
</feature>
<accession>A0AAE9DQQ0</accession>
<feature type="compositionally biased region" description="Basic and acidic residues" evidence="1">
    <location>
        <begin position="725"/>
        <end position="745"/>
    </location>
</feature>
<feature type="region of interest" description="Disordered" evidence="1">
    <location>
        <begin position="697"/>
        <end position="745"/>
    </location>
</feature>
<feature type="compositionally biased region" description="Polar residues" evidence="1">
    <location>
        <begin position="387"/>
        <end position="405"/>
    </location>
</feature>
<evidence type="ECO:0000313" key="2">
    <source>
        <dbReference type="EMBL" id="ULU08217.1"/>
    </source>
</evidence>
<reference evidence="2 3" key="1">
    <citation type="submission" date="2022-05" db="EMBL/GenBank/DDBJ databases">
        <title>Chromosome-level reference genomes for two strains of Caenorhabditis briggsae: an improved platform for comparative genomics.</title>
        <authorList>
            <person name="Stevens L."/>
            <person name="Andersen E.C."/>
        </authorList>
    </citation>
    <scope>NUCLEOTIDE SEQUENCE [LARGE SCALE GENOMIC DNA]</scope>
    <source>
        <strain evidence="2">QX1410_ONT</strain>
        <tissue evidence="2">Whole-organism</tissue>
    </source>
</reference>
<feature type="region of interest" description="Disordered" evidence="1">
    <location>
        <begin position="370"/>
        <end position="405"/>
    </location>
</feature>
<feature type="compositionally biased region" description="Low complexity" evidence="1">
    <location>
        <begin position="651"/>
        <end position="664"/>
    </location>
</feature>
<feature type="region of interest" description="Disordered" evidence="1">
    <location>
        <begin position="621"/>
        <end position="666"/>
    </location>
</feature>
<proteinExistence type="predicted"/>
<name>A0AAE9DQQ0_CAEBR</name>
<organism evidence="2 3">
    <name type="scientific">Caenorhabditis briggsae</name>
    <dbReference type="NCBI Taxonomy" id="6238"/>
    <lineage>
        <taxon>Eukaryota</taxon>
        <taxon>Metazoa</taxon>
        <taxon>Ecdysozoa</taxon>
        <taxon>Nematoda</taxon>
        <taxon>Chromadorea</taxon>
        <taxon>Rhabditida</taxon>
        <taxon>Rhabditina</taxon>
        <taxon>Rhabditomorpha</taxon>
        <taxon>Rhabditoidea</taxon>
        <taxon>Rhabditidae</taxon>
        <taxon>Peloderinae</taxon>
        <taxon>Caenorhabditis</taxon>
    </lineage>
</organism>
<sequence>MNEGVISSSIFCTPDNLQQLLDLLKSVAPTSEFPVLPVSGLVSDNIGSSTLGTLGAITSPLPVARFSGSMSSNLSPVPQEVKKTRRPKKAISPLELGGTPDFQTMKELFSYRSFRTKYHKSMIIAPPVLFGSREYILRWVEACERARTSPIYHDEKIVCRTSLFDPKRLDAIPQKVVNPVDAAMMYKQWRLEDNVHIDEAKKEWKELSKDFDFYKEWAKRASDLFTEHVKQKEAGYIVVMLIMERQPFSIAELLAGSKAQEVPAIGSAPQLAAGLLSNNVLNSCLMMSFLWNQPNGVTTDDEASVSSSSTKPSLSSIDISPGTKDQQQTSGVPVVGSAPQALAGLPTNNMLPSCWLMPYLWNQPSGIPADDEGSTCSSSTTPSLSSNGISAGTKYHQQGPVQRSTKQIKRLLLDRRNRQKAKLIPKPALLPGTAECEQRYEEALKHHQSLTTNLTCLSLFQPLVTSRSMPQEVPFRACTDMDLFCAWRREKCATSSKNAKLEWKCLAEDARSMWEKKEEMVFEEFMVQVKAGFIRFQRTSRPRKFTDPIMNLPTDPKSFEEAATRIRIGCSIVQQGFAEVCRGRPDLEHQLRAAVGVIMKIVNEAQELEDTPVDPEMPMLQKEEHEEEEKETSGNAEERKQEQLCHEDGDTTSFASQSTSSTSSNVIPVALPKSAESQKSYPKISQPIDPSTVELFTDSEEDEAGPSTTLAPTTSKRPAPCQWRESSEERNSDEEKTSDYEEEVNKQKIERARRCKNPKREMEIVRRNRVQEKKAVVRTQTDPLVEGSQEWKEKFAEALEYHRTCCLYDDSVFGSINLLQLFRPPISGKPNGPLPQNVLPEIKTAKVLFLNWRKNTDTEKATSKALREEEWKEMSETGRNKWYKREEALFEESLVQLRKGFIRTTLLRMPAENLLKEFFMDSDPNGSPTQNSDAGYAPTSPTSQIWDINQSWTGTPLPSISIFSSSPNMSNALNHLMAQMPEPLLTLSGEFFDPLSIQQNHGTSSGFWDSNQFQEPVVQNWEDFGDPDFSYQLDNVQSVGAFEVPDDVTSDSPNSGSINDKLSLLDPTPMSTEQQFPGKQNLFSASTPIYKKSLIFNSSDPEPMYSEGQFPVSSQIQEPEKPPEVKRPKKRCLTPIYSLILGPTPDVQNMTELVSYRSFRTKYHAHMKIAPPVKIGSQEYDQRYKEACKRAENSPVYHDEKIVCLSCLFDPTSPEPIPQEVVNPVDAAMCYKLWRVNNYSSMWCAIQEWKVIVKNFDFYKEWAIRASDMFTEHVKQKELGYIVVRVKQKVSRKRLQAIVTEE</sequence>
<gene>
    <name evidence="2" type="ORF">L3Y34_019382</name>
</gene>
<feature type="region of interest" description="Disordered" evidence="1">
    <location>
        <begin position="298"/>
        <end position="334"/>
    </location>
</feature>
<feature type="compositionally biased region" description="Basic and acidic residues" evidence="1">
    <location>
        <begin position="636"/>
        <end position="649"/>
    </location>
</feature>
<feature type="compositionally biased region" description="Polar residues" evidence="1">
    <location>
        <begin position="924"/>
        <end position="939"/>
    </location>
</feature>
<dbReference type="Proteomes" id="UP000827892">
    <property type="component" value="Chromosome II"/>
</dbReference>
<evidence type="ECO:0000313" key="3">
    <source>
        <dbReference type="Proteomes" id="UP000827892"/>
    </source>
</evidence>
<feature type="compositionally biased region" description="Low complexity" evidence="1">
    <location>
        <begin position="304"/>
        <end position="320"/>
    </location>
</feature>
<dbReference type="EMBL" id="CP090892">
    <property type="protein sequence ID" value="ULU08217.1"/>
    <property type="molecule type" value="Genomic_DNA"/>
</dbReference>
<feature type="region of interest" description="Disordered" evidence="1">
    <location>
        <begin position="1106"/>
        <end position="1128"/>
    </location>
</feature>
<protein>
    <submittedName>
        <fullName evidence="2">Uncharacterized protein</fullName>
    </submittedName>
</protein>
<evidence type="ECO:0000256" key="1">
    <source>
        <dbReference type="SAM" id="MobiDB-lite"/>
    </source>
</evidence>
<feature type="compositionally biased region" description="Polar residues" evidence="1">
    <location>
        <begin position="706"/>
        <end position="716"/>
    </location>
</feature>
<feature type="region of interest" description="Disordered" evidence="1">
    <location>
        <begin position="919"/>
        <end position="939"/>
    </location>
</feature>